<evidence type="ECO:0008006" key="3">
    <source>
        <dbReference type="Google" id="ProtNLM"/>
    </source>
</evidence>
<protein>
    <recommendedName>
        <fullName evidence="3">Cytoplasmic protein</fullName>
    </recommendedName>
</protein>
<reference evidence="1 2" key="1">
    <citation type="journal article" date="2015" name="Genome Announc.">
        <title>Complete Genome of Geobacter pickeringii G13T, a Metal-Reducing Isolate from Sedimentary Kaolin Deposits.</title>
        <authorList>
            <person name="Badalamenti J.P."/>
            <person name="Bond D.R."/>
        </authorList>
    </citation>
    <scope>NUCLEOTIDE SEQUENCE [LARGE SCALE GENOMIC DNA]</scope>
    <source>
        <strain evidence="1 2">G13</strain>
    </source>
</reference>
<dbReference type="STRING" id="345632.GPICK_00445"/>
<dbReference type="InterPro" id="IPR024530">
    <property type="entry name" value="QSregVF_b"/>
</dbReference>
<evidence type="ECO:0000313" key="2">
    <source>
        <dbReference type="Proteomes" id="UP000057609"/>
    </source>
</evidence>
<proteinExistence type="predicted"/>
<dbReference type="AlphaFoldDB" id="A0A0B5B681"/>
<dbReference type="KEGG" id="gpi:GPICK_00445"/>
<accession>A0A0B5B681</accession>
<dbReference type="EMBL" id="CP009788">
    <property type="protein sequence ID" value="AJE02047.1"/>
    <property type="molecule type" value="Genomic_DNA"/>
</dbReference>
<sequence length="74" mass="8682">MEPYPSCDHEQLLELATMRMPFGKYQGRRLIDLPEPYVVWFAGQGFPEGKLGTMLRAVYEIKVNGLEYLFDRLR</sequence>
<dbReference type="Proteomes" id="UP000057609">
    <property type="component" value="Chromosome"/>
</dbReference>
<organism evidence="1 2">
    <name type="scientific">Geobacter pickeringii</name>
    <dbReference type="NCBI Taxonomy" id="345632"/>
    <lineage>
        <taxon>Bacteria</taxon>
        <taxon>Pseudomonadati</taxon>
        <taxon>Thermodesulfobacteriota</taxon>
        <taxon>Desulfuromonadia</taxon>
        <taxon>Geobacterales</taxon>
        <taxon>Geobacteraceae</taxon>
        <taxon>Geobacter</taxon>
    </lineage>
</organism>
<keyword evidence="2" id="KW-1185">Reference proteome</keyword>
<dbReference type="RefSeq" id="WP_039739512.1">
    <property type="nucleotide sequence ID" value="NZ_CP009788.1"/>
</dbReference>
<name>A0A0B5B681_9BACT</name>
<dbReference type="HOGENOM" id="CLU_176025_0_0_7"/>
<dbReference type="OrthoDB" id="9807855at2"/>
<gene>
    <name evidence="1" type="ORF">GPICK_00445</name>
</gene>
<evidence type="ECO:0000313" key="1">
    <source>
        <dbReference type="EMBL" id="AJE02047.1"/>
    </source>
</evidence>
<dbReference type="Pfam" id="PF12843">
    <property type="entry name" value="QSregVF_b"/>
    <property type="match status" value="1"/>
</dbReference>